<proteinExistence type="predicted"/>
<dbReference type="EMBL" id="LAZR01050244">
    <property type="protein sequence ID" value="KKK87791.1"/>
    <property type="molecule type" value="Genomic_DNA"/>
</dbReference>
<sequence>MSKRNDRVKIFVLDHKCNLCDNLTRVCFIVNDSPLKLCSSCASSLKRLINDP</sequence>
<name>A0A0F9BTR8_9ZZZZ</name>
<organism evidence="1">
    <name type="scientific">marine sediment metagenome</name>
    <dbReference type="NCBI Taxonomy" id="412755"/>
    <lineage>
        <taxon>unclassified sequences</taxon>
        <taxon>metagenomes</taxon>
        <taxon>ecological metagenomes</taxon>
    </lineage>
</organism>
<evidence type="ECO:0008006" key="2">
    <source>
        <dbReference type="Google" id="ProtNLM"/>
    </source>
</evidence>
<gene>
    <name evidence="1" type="ORF">LCGC14_2749710</name>
</gene>
<accession>A0A0F9BTR8</accession>
<evidence type="ECO:0000313" key="1">
    <source>
        <dbReference type="EMBL" id="KKK87791.1"/>
    </source>
</evidence>
<dbReference type="AlphaFoldDB" id="A0A0F9BTR8"/>
<protein>
    <recommendedName>
        <fullName evidence="2">ClpX-type ZB domain-containing protein</fullName>
    </recommendedName>
</protein>
<reference evidence="1" key="1">
    <citation type="journal article" date="2015" name="Nature">
        <title>Complex archaea that bridge the gap between prokaryotes and eukaryotes.</title>
        <authorList>
            <person name="Spang A."/>
            <person name="Saw J.H."/>
            <person name="Jorgensen S.L."/>
            <person name="Zaremba-Niedzwiedzka K."/>
            <person name="Martijn J."/>
            <person name="Lind A.E."/>
            <person name="van Eijk R."/>
            <person name="Schleper C."/>
            <person name="Guy L."/>
            <person name="Ettema T.J."/>
        </authorList>
    </citation>
    <scope>NUCLEOTIDE SEQUENCE</scope>
</reference>
<comment type="caution">
    <text evidence="1">The sequence shown here is derived from an EMBL/GenBank/DDBJ whole genome shotgun (WGS) entry which is preliminary data.</text>
</comment>